<accession>A0A0Q3EI58</accession>
<organism evidence="2">
    <name type="scientific">Brachypodium distachyon</name>
    <name type="common">Purple false brome</name>
    <name type="synonym">Trachynia distachya</name>
    <dbReference type="NCBI Taxonomy" id="15368"/>
    <lineage>
        <taxon>Eukaryota</taxon>
        <taxon>Viridiplantae</taxon>
        <taxon>Streptophyta</taxon>
        <taxon>Embryophyta</taxon>
        <taxon>Tracheophyta</taxon>
        <taxon>Spermatophyta</taxon>
        <taxon>Magnoliopsida</taxon>
        <taxon>Liliopsida</taxon>
        <taxon>Poales</taxon>
        <taxon>Poaceae</taxon>
        <taxon>BOP clade</taxon>
        <taxon>Pooideae</taxon>
        <taxon>Stipodae</taxon>
        <taxon>Brachypodieae</taxon>
        <taxon>Brachypodium</taxon>
    </lineage>
</organism>
<evidence type="ECO:0000313" key="2">
    <source>
        <dbReference type="EMBL" id="KQJ87430.1"/>
    </source>
</evidence>
<reference evidence="2" key="2">
    <citation type="submission" date="2017-06" db="EMBL/GenBank/DDBJ databases">
        <title>WGS assembly of Brachypodium distachyon.</title>
        <authorList>
            <consortium name="The International Brachypodium Initiative"/>
            <person name="Lucas S."/>
            <person name="Harmon-Smith M."/>
            <person name="Lail K."/>
            <person name="Tice H."/>
            <person name="Grimwood J."/>
            <person name="Bruce D."/>
            <person name="Barry K."/>
            <person name="Shu S."/>
            <person name="Lindquist E."/>
            <person name="Wang M."/>
            <person name="Pitluck S."/>
            <person name="Vogel J.P."/>
            <person name="Garvin D.F."/>
            <person name="Mockler T.C."/>
            <person name="Schmutz J."/>
            <person name="Rokhsar D."/>
            <person name="Bevan M.W."/>
        </authorList>
    </citation>
    <scope>NUCLEOTIDE SEQUENCE</scope>
    <source>
        <strain evidence="2">Bd21</strain>
    </source>
</reference>
<sequence>MADQEAHNISIPTNVLVDILLRLRPSDRRRYRLVCQQWRDAVDTRTTEMQSRAKPLINTKGSAYVIDDLYSSADQGPTMSQLWASDDRVDTRLVGTCNGLICLCHGDIRKPGGGAIALANHLTGETLHVPPLPEGAHRTYCFAYHPTTGRYNVVHVPCRLDRVWVFVLGEPSWRYAVTAHPSAKCDYEAGIVSVDGSVYWATCGKEGNEVKIMSIDLEDELVRTIPGLPTVLSEPSSWTLAEVRGKLGLVFIHEESPTVDETEVWVMEGVVRGQHSWSKWYNMQTHKPQQPWPFQLHHQQFTRPNFALDGKHSILTTKLVCDSNEKIGYVFHKHMPSDDPQKAQRGVVEIDESNEGMVVANVETRNVAWCRTFIYVETTEPLSVYQCW</sequence>
<protein>
    <recommendedName>
        <fullName evidence="1">F-box domain-containing protein</fullName>
    </recommendedName>
</protein>
<dbReference type="AlphaFoldDB" id="A0A0Q3EI58"/>
<evidence type="ECO:0000313" key="3">
    <source>
        <dbReference type="EnsemblPlants" id="KQJ87430"/>
    </source>
</evidence>
<dbReference type="Gene3D" id="1.20.1280.50">
    <property type="match status" value="1"/>
</dbReference>
<gene>
    <name evidence="2" type="ORF">BRADI_4g11071v3</name>
</gene>
<dbReference type="PANTHER" id="PTHR31111:SF133">
    <property type="entry name" value="OS07G0196600 PROTEIN"/>
    <property type="match status" value="1"/>
</dbReference>
<dbReference type="SUPFAM" id="SSF81383">
    <property type="entry name" value="F-box domain"/>
    <property type="match status" value="1"/>
</dbReference>
<evidence type="ECO:0000313" key="4">
    <source>
        <dbReference type="Proteomes" id="UP000008810"/>
    </source>
</evidence>
<feature type="domain" description="F-box" evidence="1">
    <location>
        <begin position="5"/>
        <end position="52"/>
    </location>
</feature>
<evidence type="ECO:0000259" key="1">
    <source>
        <dbReference type="PROSITE" id="PS50181"/>
    </source>
</evidence>
<reference evidence="2 3" key="1">
    <citation type="journal article" date="2010" name="Nature">
        <title>Genome sequencing and analysis of the model grass Brachypodium distachyon.</title>
        <authorList>
            <consortium name="International Brachypodium Initiative"/>
        </authorList>
    </citation>
    <scope>NUCLEOTIDE SEQUENCE [LARGE SCALE GENOMIC DNA]</scope>
    <source>
        <strain evidence="2 3">Bd21</strain>
    </source>
</reference>
<dbReference type="EMBL" id="CM000883">
    <property type="protein sequence ID" value="KQJ87430.1"/>
    <property type="molecule type" value="Genomic_DNA"/>
</dbReference>
<dbReference type="Proteomes" id="UP000008810">
    <property type="component" value="Chromosome 4"/>
</dbReference>
<dbReference type="EnsemblPlants" id="KQJ87430">
    <property type="protein sequence ID" value="KQJ87430"/>
    <property type="gene ID" value="BRADI_4g11071v3"/>
</dbReference>
<name>A0A0Q3EI58_BRADI</name>
<dbReference type="NCBIfam" id="TIGR01640">
    <property type="entry name" value="F_box_assoc_1"/>
    <property type="match status" value="1"/>
</dbReference>
<keyword evidence="4" id="KW-1185">Reference proteome</keyword>
<proteinExistence type="predicted"/>
<dbReference type="InParanoid" id="A0A0Q3EI58"/>
<dbReference type="PANTHER" id="PTHR31111">
    <property type="entry name" value="BNAA05G37150D PROTEIN-RELATED"/>
    <property type="match status" value="1"/>
</dbReference>
<dbReference type="InterPro" id="IPR036047">
    <property type="entry name" value="F-box-like_dom_sf"/>
</dbReference>
<dbReference type="PROSITE" id="PS50181">
    <property type="entry name" value="FBOX"/>
    <property type="match status" value="1"/>
</dbReference>
<dbReference type="SMART" id="SM00256">
    <property type="entry name" value="FBOX"/>
    <property type="match status" value="1"/>
</dbReference>
<dbReference type="Pfam" id="PF12937">
    <property type="entry name" value="F-box-like"/>
    <property type="match status" value="1"/>
</dbReference>
<dbReference type="InterPro" id="IPR017451">
    <property type="entry name" value="F-box-assoc_interact_dom"/>
</dbReference>
<dbReference type="Pfam" id="PF08268">
    <property type="entry name" value="FBA_3"/>
    <property type="match status" value="1"/>
</dbReference>
<reference evidence="3" key="3">
    <citation type="submission" date="2018-08" db="UniProtKB">
        <authorList>
            <consortium name="EnsemblPlants"/>
        </authorList>
    </citation>
    <scope>IDENTIFICATION</scope>
    <source>
        <strain evidence="3">cv. Bd21</strain>
    </source>
</reference>
<dbReference type="InterPro" id="IPR001810">
    <property type="entry name" value="F-box_dom"/>
</dbReference>
<dbReference type="Gramene" id="KQJ87430">
    <property type="protein sequence ID" value="KQJ87430"/>
    <property type="gene ID" value="BRADI_4g11071v3"/>
</dbReference>
<dbReference type="InterPro" id="IPR013187">
    <property type="entry name" value="F-box-assoc_dom_typ3"/>
</dbReference>
<dbReference type="OrthoDB" id="603229at2759"/>